<organism evidence="1 2">
    <name type="scientific">Racocetra fulgida</name>
    <dbReference type="NCBI Taxonomy" id="60492"/>
    <lineage>
        <taxon>Eukaryota</taxon>
        <taxon>Fungi</taxon>
        <taxon>Fungi incertae sedis</taxon>
        <taxon>Mucoromycota</taxon>
        <taxon>Glomeromycotina</taxon>
        <taxon>Glomeromycetes</taxon>
        <taxon>Diversisporales</taxon>
        <taxon>Gigasporaceae</taxon>
        <taxon>Racocetra</taxon>
    </lineage>
</organism>
<dbReference type="AlphaFoldDB" id="A0A9N9HU87"/>
<sequence>VITGINIDQSDSFYSGRPTKIQKSYQNSKLLPKLKTITKTLTKTQKFYQNSKLILKLKSLTKTQNFYQNLKVLPKLKSSTETQKSH</sequence>
<name>A0A9N9HU87_9GLOM</name>
<keyword evidence="2" id="KW-1185">Reference proteome</keyword>
<comment type="caution">
    <text evidence="1">The sequence shown here is derived from an EMBL/GenBank/DDBJ whole genome shotgun (WGS) entry which is preliminary data.</text>
</comment>
<proteinExistence type="predicted"/>
<protein>
    <submittedName>
        <fullName evidence="1">10242_t:CDS:1</fullName>
    </submittedName>
</protein>
<reference evidence="1" key="1">
    <citation type="submission" date="2021-06" db="EMBL/GenBank/DDBJ databases">
        <authorList>
            <person name="Kallberg Y."/>
            <person name="Tangrot J."/>
            <person name="Rosling A."/>
        </authorList>
    </citation>
    <scope>NUCLEOTIDE SEQUENCE</scope>
    <source>
        <strain evidence="1">IN212</strain>
    </source>
</reference>
<accession>A0A9N9HU87</accession>
<evidence type="ECO:0000313" key="1">
    <source>
        <dbReference type="EMBL" id="CAG8705978.1"/>
    </source>
</evidence>
<dbReference type="EMBL" id="CAJVPZ010021342">
    <property type="protein sequence ID" value="CAG8705978.1"/>
    <property type="molecule type" value="Genomic_DNA"/>
</dbReference>
<dbReference type="Proteomes" id="UP000789396">
    <property type="component" value="Unassembled WGS sequence"/>
</dbReference>
<evidence type="ECO:0000313" key="2">
    <source>
        <dbReference type="Proteomes" id="UP000789396"/>
    </source>
</evidence>
<gene>
    <name evidence="1" type="ORF">RFULGI_LOCUS10609</name>
</gene>
<feature type="non-terminal residue" evidence="1">
    <location>
        <position position="86"/>
    </location>
</feature>